<organism evidence="2">
    <name type="scientific">Streptomyces sp. R44</name>
    <dbReference type="NCBI Taxonomy" id="3238633"/>
    <lineage>
        <taxon>Bacteria</taxon>
        <taxon>Bacillati</taxon>
        <taxon>Actinomycetota</taxon>
        <taxon>Actinomycetes</taxon>
        <taxon>Kitasatosporales</taxon>
        <taxon>Streptomycetaceae</taxon>
        <taxon>Streptomyces</taxon>
    </lineage>
</organism>
<dbReference type="AlphaFoldDB" id="A0AB39T7C0"/>
<evidence type="ECO:0000313" key="2">
    <source>
        <dbReference type="EMBL" id="XDQ75161.1"/>
    </source>
</evidence>
<accession>A0AB39T7C0</accession>
<feature type="region of interest" description="Disordered" evidence="1">
    <location>
        <begin position="85"/>
        <end position="122"/>
    </location>
</feature>
<dbReference type="EMBL" id="CP163444">
    <property type="protein sequence ID" value="XDQ75161.1"/>
    <property type="molecule type" value="Genomic_DNA"/>
</dbReference>
<proteinExistence type="predicted"/>
<protein>
    <submittedName>
        <fullName evidence="2">Uncharacterized protein</fullName>
    </submittedName>
</protein>
<feature type="region of interest" description="Disordered" evidence="1">
    <location>
        <begin position="1"/>
        <end position="20"/>
    </location>
</feature>
<reference evidence="2" key="1">
    <citation type="submission" date="2024-07" db="EMBL/GenBank/DDBJ databases">
        <authorList>
            <person name="Yu S.T."/>
        </authorList>
    </citation>
    <scope>NUCLEOTIDE SEQUENCE</scope>
    <source>
        <strain evidence="2">R44</strain>
    </source>
</reference>
<sequence>MRTDATRPPGRGPSCSTENLAGHLAARAPARARLTARSVRLAVTPATGSFSHHDRALNNLPGGRRLAYRGAPDALVHLGRLDNPVPATLNTARPAVSGPPRPTPKGPPATGTHRTRLLEGTW</sequence>
<evidence type="ECO:0000256" key="1">
    <source>
        <dbReference type="SAM" id="MobiDB-lite"/>
    </source>
</evidence>
<name>A0AB39T7C0_9ACTN</name>
<gene>
    <name evidence="2" type="ORF">AB5J54_33575</name>
</gene>
<dbReference type="RefSeq" id="WP_369147682.1">
    <property type="nucleotide sequence ID" value="NZ_CP163444.1"/>
</dbReference>
<feature type="compositionally biased region" description="Pro residues" evidence="1">
    <location>
        <begin position="97"/>
        <end position="107"/>
    </location>
</feature>